<dbReference type="OrthoDB" id="416454at2759"/>
<dbReference type="SUPFAM" id="SSF56672">
    <property type="entry name" value="DNA/RNA polymerases"/>
    <property type="match status" value="1"/>
</dbReference>
<reference evidence="3" key="2">
    <citation type="submission" date="2017-12" db="EMBL/GenBank/DDBJ databases">
        <title>Genome sequence of the Bar-tailed Godwit (Limosa lapponica baueri).</title>
        <authorList>
            <person name="Lima N.C.B."/>
            <person name="Parody-Merino A.M."/>
            <person name="Battley P.F."/>
            <person name="Fidler A.E."/>
            <person name="Prosdocimi F."/>
        </authorList>
    </citation>
    <scope>NUCLEOTIDE SEQUENCE [LARGE SCALE GENOMIC DNA]</scope>
</reference>
<proteinExistence type="predicted"/>
<protein>
    <submittedName>
        <fullName evidence="2">Rna-directed dna polymerase from mobile element jockey-like</fullName>
    </submittedName>
</protein>
<dbReference type="PROSITE" id="PS50878">
    <property type="entry name" value="RT_POL"/>
    <property type="match status" value="1"/>
</dbReference>
<organism evidence="2 3">
    <name type="scientific">Limosa lapponica baueri</name>
    <dbReference type="NCBI Taxonomy" id="1758121"/>
    <lineage>
        <taxon>Eukaryota</taxon>
        <taxon>Metazoa</taxon>
        <taxon>Chordata</taxon>
        <taxon>Craniata</taxon>
        <taxon>Vertebrata</taxon>
        <taxon>Euteleostomi</taxon>
        <taxon>Archelosauria</taxon>
        <taxon>Archosauria</taxon>
        <taxon>Dinosauria</taxon>
        <taxon>Saurischia</taxon>
        <taxon>Theropoda</taxon>
        <taxon>Coelurosauria</taxon>
        <taxon>Aves</taxon>
        <taxon>Neognathae</taxon>
        <taxon>Neoaves</taxon>
        <taxon>Charadriiformes</taxon>
        <taxon>Scolopacidae</taxon>
        <taxon>Limosa</taxon>
    </lineage>
</organism>
<name>A0A2I0UHA4_LIMLA</name>
<dbReference type="EMBL" id="KZ505760">
    <property type="protein sequence ID" value="PKU45439.1"/>
    <property type="molecule type" value="Genomic_DNA"/>
</dbReference>
<sequence length="381" mass="43056">MKKTEFRIMGSMHKTTRQIANLDFRRDNFDLFKKLLGEIPSASPQESQTLEVTEKVWMKEGFSLVEDDQARDQLSKWDIHKSMGADEMHPRVLRELAEAIAGPLSIIFEKSWKTGEVPEDWRKASVTPVFEKGKKEDLGNYRLVSLTSIPGKMVERLILGVISKHVEEKKAIRSSQHGSTKGKSCLNNLIAFCDGMTGWIDEGRAVDVVCLDFSKAFDTVSHSFLIGKLRKCGLDECTVRSTETWLKDRAQRVMIRGTESSWRSITSGAPQRSVLGPVLFNIFISDLNRGMECPLSKFAEGTKLRGVADKREGCAATQRDLDRLESWAERNLMKFNKGKCRVLHLGRNNPLHQYRLGADLLESSSVEKDLGVLVDNRMTMS</sequence>
<keyword evidence="2" id="KW-0808">Transferase</keyword>
<gene>
    <name evidence="2" type="ORF">llap_4262</name>
</gene>
<dbReference type="InterPro" id="IPR000477">
    <property type="entry name" value="RT_dom"/>
</dbReference>
<dbReference type="Proteomes" id="UP000233556">
    <property type="component" value="Unassembled WGS sequence"/>
</dbReference>
<keyword evidence="2" id="KW-0548">Nucleotidyltransferase</keyword>
<evidence type="ECO:0000313" key="2">
    <source>
        <dbReference type="EMBL" id="PKU45439.1"/>
    </source>
</evidence>
<dbReference type="GO" id="GO:0003964">
    <property type="term" value="F:RNA-directed DNA polymerase activity"/>
    <property type="evidence" value="ECO:0007669"/>
    <property type="project" value="UniProtKB-KW"/>
</dbReference>
<keyword evidence="3" id="KW-1185">Reference proteome</keyword>
<dbReference type="PANTHER" id="PTHR33332">
    <property type="entry name" value="REVERSE TRANSCRIPTASE DOMAIN-CONTAINING PROTEIN"/>
    <property type="match status" value="1"/>
</dbReference>
<reference evidence="3" key="1">
    <citation type="submission" date="2017-11" db="EMBL/GenBank/DDBJ databases">
        <authorList>
            <person name="Lima N.C."/>
            <person name="Parody-Merino A.M."/>
            <person name="Battley P.F."/>
            <person name="Fidler A.E."/>
            <person name="Prosdocimi F."/>
        </authorList>
    </citation>
    <scope>NUCLEOTIDE SEQUENCE [LARGE SCALE GENOMIC DNA]</scope>
</reference>
<accession>A0A2I0UHA4</accession>
<dbReference type="AlphaFoldDB" id="A0A2I0UHA4"/>
<evidence type="ECO:0000313" key="3">
    <source>
        <dbReference type="Proteomes" id="UP000233556"/>
    </source>
</evidence>
<keyword evidence="2" id="KW-0695">RNA-directed DNA polymerase</keyword>
<dbReference type="CDD" id="cd01650">
    <property type="entry name" value="RT_nLTR_like"/>
    <property type="match status" value="1"/>
</dbReference>
<evidence type="ECO:0000259" key="1">
    <source>
        <dbReference type="PROSITE" id="PS50878"/>
    </source>
</evidence>
<dbReference type="InterPro" id="IPR043502">
    <property type="entry name" value="DNA/RNA_pol_sf"/>
</dbReference>
<dbReference type="Pfam" id="PF00078">
    <property type="entry name" value="RVT_1"/>
    <property type="match status" value="1"/>
</dbReference>
<feature type="domain" description="Reverse transcriptase" evidence="1">
    <location>
        <begin position="110"/>
        <end position="381"/>
    </location>
</feature>